<dbReference type="GO" id="GO:0004540">
    <property type="term" value="F:RNA nuclease activity"/>
    <property type="evidence" value="ECO:0007669"/>
    <property type="project" value="InterPro"/>
</dbReference>
<keyword evidence="3" id="KW-0540">Nuclease</keyword>
<accession>A0A3R6GZF5</accession>
<dbReference type="GO" id="GO:0110001">
    <property type="term" value="C:toxin-antitoxin complex"/>
    <property type="evidence" value="ECO:0007669"/>
    <property type="project" value="InterPro"/>
</dbReference>
<comment type="caution">
    <text evidence="8">The sequence shown here is derived from an EMBL/GenBank/DDBJ whole genome shotgun (WGS) entry which is preliminary data.</text>
</comment>
<dbReference type="EMBL" id="QRYP01000003">
    <property type="protein sequence ID" value="RGV00489.1"/>
    <property type="molecule type" value="Genomic_DNA"/>
</dbReference>
<evidence type="ECO:0000313" key="8">
    <source>
        <dbReference type="EMBL" id="RHA87458.1"/>
    </source>
</evidence>
<comment type="similarity">
    <text evidence="6">Belongs to the HepT RNase toxin family.</text>
</comment>
<keyword evidence="1" id="KW-0597">Phosphoprotein</keyword>
<dbReference type="InterPro" id="IPR051813">
    <property type="entry name" value="HepT_RNase_toxin"/>
</dbReference>
<sequence>MREKVKDKGRLEHILQACNDLLASKDKYTFDAVKDDPIIFYGFVKLAEIIGEASYMLTKEFRAKHTEIPWEQMIGLRHVLVHGYYTIKPKQLWNIIEKDIPVLMPQIKQLLDSEKFTEE</sequence>
<dbReference type="PANTHER" id="PTHR34139:SF1">
    <property type="entry name" value="RNASE MJ1380-RELATED"/>
    <property type="match status" value="1"/>
</dbReference>
<keyword evidence="5" id="KW-0378">Hydrolase</keyword>
<dbReference type="Proteomes" id="UP000285236">
    <property type="component" value="Unassembled WGS sequence"/>
</dbReference>
<dbReference type="InterPro" id="IPR008201">
    <property type="entry name" value="HepT-like"/>
</dbReference>
<evidence type="ECO:0000256" key="4">
    <source>
        <dbReference type="ARBA" id="ARBA00022741"/>
    </source>
</evidence>
<dbReference type="Proteomes" id="UP000284990">
    <property type="component" value="Unassembled WGS sequence"/>
</dbReference>
<evidence type="ECO:0000256" key="1">
    <source>
        <dbReference type="ARBA" id="ARBA00022553"/>
    </source>
</evidence>
<dbReference type="Pfam" id="PF01934">
    <property type="entry name" value="HepT-like"/>
    <property type="match status" value="1"/>
</dbReference>
<evidence type="ECO:0000256" key="3">
    <source>
        <dbReference type="ARBA" id="ARBA00022722"/>
    </source>
</evidence>
<evidence type="ECO:0000313" key="10">
    <source>
        <dbReference type="Proteomes" id="UP000285236"/>
    </source>
</evidence>
<dbReference type="GO" id="GO:0016787">
    <property type="term" value="F:hydrolase activity"/>
    <property type="evidence" value="ECO:0007669"/>
    <property type="project" value="UniProtKB-KW"/>
</dbReference>
<gene>
    <name evidence="8" type="ORF">DW916_05555</name>
    <name evidence="7" type="ORF">DWW35_02145</name>
</gene>
<proteinExistence type="inferred from homology"/>
<reference evidence="9 10" key="1">
    <citation type="submission" date="2018-08" db="EMBL/GenBank/DDBJ databases">
        <title>A genome reference for cultivated species of the human gut microbiota.</title>
        <authorList>
            <person name="Zou Y."/>
            <person name="Xue W."/>
            <person name="Luo G."/>
        </authorList>
    </citation>
    <scope>NUCLEOTIDE SEQUENCE [LARGE SCALE GENOMIC DNA]</scope>
    <source>
        <strain evidence="7 10">AF15-25</strain>
        <strain evidence="8 9">AM42-23AC</strain>
    </source>
</reference>
<name>A0A3R6GZF5_9BACT</name>
<evidence type="ECO:0000256" key="6">
    <source>
        <dbReference type="ARBA" id="ARBA00024207"/>
    </source>
</evidence>
<dbReference type="EMBL" id="QSFW01000010">
    <property type="protein sequence ID" value="RHA87458.1"/>
    <property type="molecule type" value="Genomic_DNA"/>
</dbReference>
<evidence type="ECO:0000313" key="7">
    <source>
        <dbReference type="EMBL" id="RGV00489.1"/>
    </source>
</evidence>
<dbReference type="GeneID" id="69849881"/>
<dbReference type="InterPro" id="IPR037038">
    <property type="entry name" value="HepT-like_sf"/>
</dbReference>
<dbReference type="RefSeq" id="WP_006846415.1">
    <property type="nucleotide sequence ID" value="NZ_CAXTHI010000002.1"/>
</dbReference>
<evidence type="ECO:0000256" key="5">
    <source>
        <dbReference type="ARBA" id="ARBA00022801"/>
    </source>
</evidence>
<dbReference type="PANTHER" id="PTHR34139">
    <property type="entry name" value="UPF0331 PROTEIN MJ0127"/>
    <property type="match status" value="1"/>
</dbReference>
<dbReference type="AlphaFoldDB" id="A0A3R6GZF5"/>
<keyword evidence="4" id="KW-0547">Nucleotide-binding</keyword>
<keyword evidence="2" id="KW-1277">Toxin-antitoxin system</keyword>
<evidence type="ECO:0000256" key="2">
    <source>
        <dbReference type="ARBA" id="ARBA00022649"/>
    </source>
</evidence>
<dbReference type="GO" id="GO:0000166">
    <property type="term" value="F:nucleotide binding"/>
    <property type="evidence" value="ECO:0007669"/>
    <property type="project" value="UniProtKB-KW"/>
</dbReference>
<evidence type="ECO:0000313" key="9">
    <source>
        <dbReference type="Proteomes" id="UP000284990"/>
    </source>
</evidence>
<organism evidence="8 9">
    <name type="scientific">Segatella copri</name>
    <dbReference type="NCBI Taxonomy" id="165179"/>
    <lineage>
        <taxon>Bacteria</taxon>
        <taxon>Pseudomonadati</taxon>
        <taxon>Bacteroidota</taxon>
        <taxon>Bacteroidia</taxon>
        <taxon>Bacteroidales</taxon>
        <taxon>Prevotellaceae</taxon>
        <taxon>Segatella</taxon>
    </lineage>
</organism>
<dbReference type="Gene3D" id="1.20.120.580">
    <property type="entry name" value="bsu32300-like"/>
    <property type="match status" value="1"/>
</dbReference>
<protein>
    <submittedName>
        <fullName evidence="8">DUF86 domain-containing protein</fullName>
    </submittedName>
</protein>